<organism evidence="1">
    <name type="scientific">Arundo donax</name>
    <name type="common">Giant reed</name>
    <name type="synonym">Donax arundinaceus</name>
    <dbReference type="NCBI Taxonomy" id="35708"/>
    <lineage>
        <taxon>Eukaryota</taxon>
        <taxon>Viridiplantae</taxon>
        <taxon>Streptophyta</taxon>
        <taxon>Embryophyta</taxon>
        <taxon>Tracheophyta</taxon>
        <taxon>Spermatophyta</taxon>
        <taxon>Magnoliopsida</taxon>
        <taxon>Liliopsida</taxon>
        <taxon>Poales</taxon>
        <taxon>Poaceae</taxon>
        <taxon>PACMAD clade</taxon>
        <taxon>Arundinoideae</taxon>
        <taxon>Arundineae</taxon>
        <taxon>Arundo</taxon>
    </lineage>
</organism>
<dbReference type="AlphaFoldDB" id="A0A0A8YC32"/>
<proteinExistence type="predicted"/>
<sequence length="24" mass="2778">MGYGNLAERKNKDVTSLNFYSLTR</sequence>
<reference evidence="1" key="1">
    <citation type="submission" date="2014-09" db="EMBL/GenBank/DDBJ databases">
        <authorList>
            <person name="Magalhaes I.L.F."/>
            <person name="Oliveira U."/>
            <person name="Santos F.R."/>
            <person name="Vidigal T.H.D.A."/>
            <person name="Brescovit A.D."/>
            <person name="Santos A.J."/>
        </authorList>
    </citation>
    <scope>NUCLEOTIDE SEQUENCE</scope>
    <source>
        <tissue evidence="1">Shoot tissue taken approximately 20 cm above the soil surface</tissue>
    </source>
</reference>
<dbReference type="EMBL" id="GBRH01274361">
    <property type="protein sequence ID" value="JAD23534.1"/>
    <property type="molecule type" value="Transcribed_RNA"/>
</dbReference>
<accession>A0A0A8YC32</accession>
<protein>
    <submittedName>
        <fullName evidence="1">Uncharacterized protein</fullName>
    </submittedName>
</protein>
<evidence type="ECO:0000313" key="1">
    <source>
        <dbReference type="EMBL" id="JAD23534.1"/>
    </source>
</evidence>
<name>A0A0A8YC32_ARUDO</name>
<reference evidence="1" key="2">
    <citation type="journal article" date="2015" name="Data Brief">
        <title>Shoot transcriptome of the giant reed, Arundo donax.</title>
        <authorList>
            <person name="Barrero R.A."/>
            <person name="Guerrero F.D."/>
            <person name="Moolhuijzen P."/>
            <person name="Goolsby J.A."/>
            <person name="Tidwell J."/>
            <person name="Bellgard S.E."/>
            <person name="Bellgard M.I."/>
        </authorList>
    </citation>
    <scope>NUCLEOTIDE SEQUENCE</scope>
    <source>
        <tissue evidence="1">Shoot tissue taken approximately 20 cm above the soil surface</tissue>
    </source>
</reference>